<dbReference type="CDD" id="cd06342">
    <property type="entry name" value="PBP1_ABC_LIVBP-like"/>
    <property type="match status" value="1"/>
</dbReference>
<name>A0A0E1W1R9_BURPE</name>
<dbReference type="AlphaFoldDB" id="A0A0E1W1R9"/>
<dbReference type="PANTHER" id="PTHR47151">
    <property type="entry name" value="LEU/ILE/VAL-BINDING ABC TRANSPORTER SUBUNIT"/>
    <property type="match status" value="1"/>
</dbReference>
<dbReference type="InterPro" id="IPR028081">
    <property type="entry name" value="Leu-bd"/>
</dbReference>
<comment type="similarity">
    <text evidence="1">Belongs to the leucine-binding protein family.</text>
</comment>
<dbReference type="Pfam" id="PF13458">
    <property type="entry name" value="Peripla_BP_6"/>
    <property type="match status" value="1"/>
</dbReference>
<dbReference type="InterPro" id="IPR028082">
    <property type="entry name" value="Peripla_BP_I"/>
</dbReference>
<dbReference type="SUPFAM" id="SSF53822">
    <property type="entry name" value="Periplasmic binding protein-like I"/>
    <property type="match status" value="1"/>
</dbReference>
<reference evidence="5" key="1">
    <citation type="submission" date="2009-05" db="EMBL/GenBank/DDBJ databases">
        <authorList>
            <person name="Harkins D.M."/>
            <person name="DeShazer D."/>
            <person name="Woods D.E."/>
            <person name="Brinkac L.M."/>
            <person name="Brown K.A."/>
            <person name="Hung G.C."/>
            <person name="Tuanyok A."/>
            <person name="Zhang B."/>
            <person name="Nierman W.C."/>
        </authorList>
    </citation>
    <scope>NUCLEOTIDE SEQUENCE [LARGE SCALE GENOMIC DNA]</scope>
    <source>
        <strain evidence="5">1710a</strain>
    </source>
</reference>
<proteinExistence type="inferred from homology"/>
<dbReference type="Gene3D" id="3.40.50.2300">
    <property type="match status" value="2"/>
</dbReference>
<keyword evidence="2" id="KW-0732">Signal</keyword>
<protein>
    <submittedName>
        <fullName evidence="5">Putative transporter, periplasmic substrate-binding protein</fullName>
    </submittedName>
</protein>
<evidence type="ECO:0000256" key="2">
    <source>
        <dbReference type="ARBA" id="ARBA00022729"/>
    </source>
</evidence>
<dbReference type="HOGENOM" id="CLU_027128_6_0_4"/>
<feature type="region of interest" description="Disordered" evidence="3">
    <location>
        <begin position="1"/>
        <end position="26"/>
    </location>
</feature>
<evidence type="ECO:0000256" key="3">
    <source>
        <dbReference type="SAM" id="MobiDB-lite"/>
    </source>
</evidence>
<dbReference type="PANTHER" id="PTHR47151:SF2">
    <property type="entry name" value="AMINO ACID BINDING PROTEIN"/>
    <property type="match status" value="1"/>
</dbReference>
<evidence type="ECO:0000259" key="4">
    <source>
        <dbReference type="Pfam" id="PF13458"/>
    </source>
</evidence>
<gene>
    <name evidence="5" type="ORF">BURPS1710A_2427</name>
</gene>
<dbReference type="EMBL" id="CM000832">
    <property type="protein sequence ID" value="EET07078.1"/>
    <property type="molecule type" value="Genomic_DNA"/>
</dbReference>
<organism evidence="5">
    <name type="scientific">Burkholderia pseudomallei 1710a</name>
    <dbReference type="NCBI Taxonomy" id="320371"/>
    <lineage>
        <taxon>Bacteria</taxon>
        <taxon>Pseudomonadati</taxon>
        <taxon>Pseudomonadota</taxon>
        <taxon>Betaproteobacteria</taxon>
        <taxon>Burkholderiales</taxon>
        <taxon>Burkholderiaceae</taxon>
        <taxon>Burkholderia</taxon>
        <taxon>pseudomallei group</taxon>
    </lineage>
</organism>
<sequence>MRDARRTAHGASREPERAASFPTGAPTVSIHAESDWASEPIDSFEAARQSKIVTFSRARVDMNVRMGCLSLLAAVAFDAHAQSSVVRIGVAMPLTGPVAHLGKDVQNGAQLAVDELNRAPPTIDGKPVKFVLVVEDDQGDPRQAVQVAQRLVDARVAGVVGDLNSGPTIVAAKVYAAAGIAQIAPAATHPAYTQLGYKTAFRLMATDNQQGASLAGLAAKLAKGRPIALIDDRGAYGQGLIDQTEKTLRASGVTRIIRDYTTDTAVNFASILTRVKGAHAAVIVYGGADAQAGPMVRQMKALGIDAAFVGSDGVCTGQWTALSSGANEGQFCTQAGDPRARMAGYAAFERRFEARYGKVIVFAPYGYDAVMLLADAMRRANSTEPAALLGALATTRYDGVIGRIRFSPQGDNLNGAVTVYRVQRGALVPVSD</sequence>
<feature type="domain" description="Leucine-binding protein" evidence="4">
    <location>
        <begin position="86"/>
        <end position="425"/>
    </location>
</feature>
<evidence type="ECO:0000256" key="1">
    <source>
        <dbReference type="ARBA" id="ARBA00010062"/>
    </source>
</evidence>
<evidence type="ECO:0000313" key="5">
    <source>
        <dbReference type="EMBL" id="EET07078.1"/>
    </source>
</evidence>
<feature type="compositionally biased region" description="Basic and acidic residues" evidence="3">
    <location>
        <begin position="1"/>
        <end position="17"/>
    </location>
</feature>
<accession>A0A0E1W1R9</accession>
<dbReference type="Proteomes" id="UP000001812">
    <property type="component" value="Chromosome I"/>
</dbReference>